<organism evidence="1 2">
    <name type="scientific">Brassica carinata</name>
    <name type="common">Ethiopian mustard</name>
    <name type="synonym">Abyssinian cabbage</name>
    <dbReference type="NCBI Taxonomy" id="52824"/>
    <lineage>
        <taxon>Eukaryota</taxon>
        <taxon>Viridiplantae</taxon>
        <taxon>Streptophyta</taxon>
        <taxon>Embryophyta</taxon>
        <taxon>Tracheophyta</taxon>
        <taxon>Spermatophyta</taxon>
        <taxon>Magnoliopsida</taxon>
        <taxon>eudicotyledons</taxon>
        <taxon>Gunneridae</taxon>
        <taxon>Pentapetalae</taxon>
        <taxon>rosids</taxon>
        <taxon>malvids</taxon>
        <taxon>Brassicales</taxon>
        <taxon>Brassicaceae</taxon>
        <taxon>Brassiceae</taxon>
        <taxon>Brassica</taxon>
    </lineage>
</organism>
<dbReference type="EMBL" id="JAAMPC010000009">
    <property type="protein sequence ID" value="KAG2296458.1"/>
    <property type="molecule type" value="Genomic_DNA"/>
</dbReference>
<gene>
    <name evidence="1" type="ORF">Bca52824_043127</name>
</gene>
<dbReference type="OrthoDB" id="1109146at2759"/>
<accession>A0A8X7RYG8</accession>
<dbReference type="Gene3D" id="2.40.50.140">
    <property type="entry name" value="Nucleic acid-binding proteins"/>
    <property type="match status" value="1"/>
</dbReference>
<keyword evidence="2" id="KW-1185">Reference proteome</keyword>
<comment type="caution">
    <text evidence="1">The sequence shown here is derived from an EMBL/GenBank/DDBJ whole genome shotgun (WGS) entry which is preliminary data.</text>
</comment>
<proteinExistence type="predicted"/>
<sequence>MQATINANRLATFRSRLTVGSMYSISGFYVDRCVQNYRLTNSSLLIRFNDSNSLDELTELVSPLPEEGFRFRNQTELLGLANTNTQQPGKKALLI</sequence>
<dbReference type="Proteomes" id="UP000886595">
    <property type="component" value="Unassembled WGS sequence"/>
</dbReference>
<dbReference type="InterPro" id="IPR012340">
    <property type="entry name" value="NA-bd_OB-fold"/>
</dbReference>
<evidence type="ECO:0000313" key="1">
    <source>
        <dbReference type="EMBL" id="KAG2296458.1"/>
    </source>
</evidence>
<dbReference type="AlphaFoldDB" id="A0A8X7RYG8"/>
<name>A0A8X7RYG8_BRACI</name>
<evidence type="ECO:0000313" key="2">
    <source>
        <dbReference type="Proteomes" id="UP000886595"/>
    </source>
</evidence>
<reference evidence="1 2" key="1">
    <citation type="submission" date="2020-02" db="EMBL/GenBank/DDBJ databases">
        <authorList>
            <person name="Ma Q."/>
            <person name="Huang Y."/>
            <person name="Song X."/>
            <person name="Pei D."/>
        </authorList>
    </citation>
    <scope>NUCLEOTIDE SEQUENCE [LARGE SCALE GENOMIC DNA]</scope>
    <source>
        <strain evidence="1">Sxm20200214</strain>
        <tissue evidence="1">Leaf</tissue>
    </source>
</reference>
<protein>
    <submittedName>
        <fullName evidence="1">Uncharacterized protein</fullName>
    </submittedName>
</protein>